<dbReference type="AlphaFoldDB" id="A0A383AI05"/>
<reference evidence="1" key="1">
    <citation type="submission" date="2018-05" db="EMBL/GenBank/DDBJ databases">
        <authorList>
            <person name="Lanie J.A."/>
            <person name="Ng W.-L."/>
            <person name="Kazmierczak K.M."/>
            <person name="Andrzejewski T.M."/>
            <person name="Davidsen T.M."/>
            <person name="Wayne K.J."/>
            <person name="Tettelin H."/>
            <person name="Glass J.I."/>
            <person name="Rusch D."/>
            <person name="Podicherti R."/>
            <person name="Tsui H.-C.T."/>
            <person name="Winkler M.E."/>
        </authorList>
    </citation>
    <scope>NUCLEOTIDE SEQUENCE</scope>
</reference>
<accession>A0A383AI05</accession>
<name>A0A383AI05_9ZZZZ</name>
<evidence type="ECO:0000313" key="1">
    <source>
        <dbReference type="EMBL" id="SVE07546.1"/>
    </source>
</evidence>
<proteinExistence type="predicted"/>
<sequence length="23" mass="2422">VLVEALTDKGEIVLGRKPAIGQD</sequence>
<gene>
    <name evidence="1" type="ORF">METZ01_LOCUS460400</name>
</gene>
<dbReference type="EMBL" id="UINC01192414">
    <property type="protein sequence ID" value="SVE07546.1"/>
    <property type="molecule type" value="Genomic_DNA"/>
</dbReference>
<protein>
    <submittedName>
        <fullName evidence="1">Uncharacterized protein</fullName>
    </submittedName>
</protein>
<feature type="non-terminal residue" evidence="1">
    <location>
        <position position="23"/>
    </location>
</feature>
<feature type="non-terminal residue" evidence="1">
    <location>
        <position position="1"/>
    </location>
</feature>
<organism evidence="1">
    <name type="scientific">marine metagenome</name>
    <dbReference type="NCBI Taxonomy" id="408172"/>
    <lineage>
        <taxon>unclassified sequences</taxon>
        <taxon>metagenomes</taxon>
        <taxon>ecological metagenomes</taxon>
    </lineage>
</organism>